<keyword evidence="3 8" id="KW-0378">Hydrolase</keyword>
<feature type="chain" id="PRO_5044992707" description="CLIP domain-containing serine protease" evidence="9">
    <location>
        <begin position="21"/>
        <end position="390"/>
    </location>
</feature>
<name>A0ABM1YIR1_AEDAL</name>
<dbReference type="RefSeq" id="XP_062702174.1">
    <property type="nucleotide sequence ID" value="XM_062846190.1"/>
</dbReference>
<dbReference type="Gene3D" id="3.30.1640.30">
    <property type="match status" value="1"/>
</dbReference>
<comment type="domain">
    <text evidence="9">The clip domain consists of 35-55 residues which are 'knitted' together usually by 3 conserved disulfide bonds forming a clip-like compact structure.</text>
</comment>
<dbReference type="SMART" id="SM00680">
    <property type="entry name" value="CLIP"/>
    <property type="match status" value="1"/>
</dbReference>
<keyword evidence="5" id="KW-1015">Disulfide bond</keyword>
<dbReference type="PROSITE" id="PS00134">
    <property type="entry name" value="TRYPSIN_HIS"/>
    <property type="match status" value="1"/>
</dbReference>
<keyword evidence="1 8" id="KW-0645">Protease</keyword>
<evidence type="ECO:0000256" key="9">
    <source>
        <dbReference type="RuleBase" id="RU366078"/>
    </source>
</evidence>
<evidence type="ECO:0000256" key="6">
    <source>
        <dbReference type="ARBA" id="ARBA00023180"/>
    </source>
</evidence>
<dbReference type="GeneID" id="109430349"/>
<dbReference type="InterPro" id="IPR001254">
    <property type="entry name" value="Trypsin_dom"/>
</dbReference>
<reference evidence="11" key="2">
    <citation type="submission" date="2025-05" db="UniProtKB">
        <authorList>
            <consortium name="EnsemblMetazoa"/>
        </authorList>
    </citation>
    <scope>IDENTIFICATION</scope>
    <source>
        <strain evidence="11">Foshan</strain>
    </source>
</reference>
<dbReference type="CDD" id="cd00190">
    <property type="entry name" value="Tryp_SPc"/>
    <property type="match status" value="1"/>
</dbReference>
<evidence type="ECO:0000256" key="5">
    <source>
        <dbReference type="ARBA" id="ARBA00023157"/>
    </source>
</evidence>
<dbReference type="EnsemblMetazoa" id="AALFPA23_009517.R13111">
    <property type="protein sequence ID" value="AALFPA23_009517.P13111"/>
    <property type="gene ID" value="AALFPA23_009517"/>
</dbReference>
<protein>
    <recommendedName>
        <fullName evidence="9">CLIP domain-containing serine protease</fullName>
        <ecNumber evidence="8">3.4.21.-</ecNumber>
    </recommendedName>
</protein>
<evidence type="ECO:0000256" key="3">
    <source>
        <dbReference type="ARBA" id="ARBA00022801"/>
    </source>
</evidence>
<dbReference type="Proteomes" id="UP000069940">
    <property type="component" value="Unassembled WGS sequence"/>
</dbReference>
<dbReference type="InterPro" id="IPR009003">
    <property type="entry name" value="Peptidase_S1_PA"/>
</dbReference>
<evidence type="ECO:0000313" key="12">
    <source>
        <dbReference type="Proteomes" id="UP000069940"/>
    </source>
</evidence>
<dbReference type="InterPro" id="IPR022700">
    <property type="entry name" value="CLIP"/>
</dbReference>
<evidence type="ECO:0000256" key="4">
    <source>
        <dbReference type="ARBA" id="ARBA00022825"/>
    </source>
</evidence>
<dbReference type="InterPro" id="IPR018114">
    <property type="entry name" value="TRYPSIN_HIS"/>
</dbReference>
<dbReference type="InterPro" id="IPR038565">
    <property type="entry name" value="CLIP_sf"/>
</dbReference>
<dbReference type="PROSITE" id="PS50240">
    <property type="entry name" value="TRYPSIN_DOM"/>
    <property type="match status" value="1"/>
</dbReference>
<evidence type="ECO:0000259" key="10">
    <source>
        <dbReference type="PROSITE" id="PS50240"/>
    </source>
</evidence>
<keyword evidence="6" id="KW-0325">Glycoprotein</keyword>
<evidence type="ECO:0000256" key="8">
    <source>
        <dbReference type="RuleBase" id="RU363034"/>
    </source>
</evidence>
<dbReference type="Pfam" id="PF12032">
    <property type="entry name" value="CLIP"/>
    <property type="match status" value="1"/>
</dbReference>
<sequence>MSQIWFLALLVVIGKTFSHAETNVGDYSCDVPHELEKGVCVSEQECPAFANITKGDTLGSASRLSFVKALQCALDNEESGICCPSSGAYRNPELTANTKRERVPKGPSLLRFGAHDNCGSQTPYVPKVYGRIAEIDDFPWAALLIYRGGRQGCGGVLISRNFVITAAHCLTGTSFDRHGPLEKVRLAEYNTLADPDCVFSDNFKDCNNDTIDVPPKSIKIHPDYNQRDSQQYHDIGLIELEREVNYSDFLLPICLPYLASSTNFNDGKRRTFDVCGWGRTDFFDNLPEIKSPVKLKAKLPFVKPSICNTAYKDQNLQLGPGQLCAGGRRREDSCAGDSGSPLMFYQKEFGDWVLIGIVSQGAKACGQKDKPGIYTNVEYYLDWILENADL</sequence>
<comment type="similarity">
    <text evidence="7 9">Belongs to the peptidase S1 family. CLIP subfamily.</text>
</comment>
<feature type="signal peptide" evidence="9">
    <location>
        <begin position="1"/>
        <end position="20"/>
    </location>
</feature>
<dbReference type="InterPro" id="IPR033116">
    <property type="entry name" value="TRYPSIN_SER"/>
</dbReference>
<proteinExistence type="inferred from homology"/>
<dbReference type="Gene3D" id="2.40.10.10">
    <property type="entry name" value="Trypsin-like serine proteases"/>
    <property type="match status" value="2"/>
</dbReference>
<evidence type="ECO:0000256" key="7">
    <source>
        <dbReference type="ARBA" id="ARBA00024195"/>
    </source>
</evidence>
<evidence type="ECO:0000256" key="2">
    <source>
        <dbReference type="ARBA" id="ARBA00022729"/>
    </source>
</evidence>
<dbReference type="InterPro" id="IPR043504">
    <property type="entry name" value="Peptidase_S1_PA_chymotrypsin"/>
</dbReference>
<evidence type="ECO:0000313" key="11">
    <source>
        <dbReference type="EnsemblMetazoa" id="AALFPA23_009517.P13111"/>
    </source>
</evidence>
<evidence type="ECO:0000256" key="1">
    <source>
        <dbReference type="ARBA" id="ARBA00022670"/>
    </source>
</evidence>
<feature type="domain" description="Peptidase S1" evidence="10">
    <location>
        <begin position="127"/>
        <end position="389"/>
    </location>
</feature>
<keyword evidence="4 8" id="KW-0720">Serine protease</keyword>
<keyword evidence="9" id="KW-0964">Secreted</keyword>
<organism evidence="11 12">
    <name type="scientific">Aedes albopictus</name>
    <name type="common">Asian tiger mosquito</name>
    <name type="synonym">Stegomyia albopicta</name>
    <dbReference type="NCBI Taxonomy" id="7160"/>
    <lineage>
        <taxon>Eukaryota</taxon>
        <taxon>Metazoa</taxon>
        <taxon>Ecdysozoa</taxon>
        <taxon>Arthropoda</taxon>
        <taxon>Hexapoda</taxon>
        <taxon>Insecta</taxon>
        <taxon>Pterygota</taxon>
        <taxon>Neoptera</taxon>
        <taxon>Endopterygota</taxon>
        <taxon>Diptera</taxon>
        <taxon>Nematocera</taxon>
        <taxon>Culicoidea</taxon>
        <taxon>Culicidae</taxon>
        <taxon>Culicinae</taxon>
        <taxon>Aedini</taxon>
        <taxon>Aedes</taxon>
        <taxon>Stegomyia</taxon>
    </lineage>
</organism>
<dbReference type="EC" id="3.4.21.-" evidence="8"/>
<dbReference type="SMART" id="SM00020">
    <property type="entry name" value="Tryp_SPc"/>
    <property type="match status" value="1"/>
</dbReference>
<keyword evidence="12" id="KW-1185">Reference proteome</keyword>
<dbReference type="InterPro" id="IPR051487">
    <property type="entry name" value="Ser/Thr_Proteases_Immune/Dev"/>
</dbReference>
<keyword evidence="2 9" id="KW-0732">Signal</keyword>
<reference evidence="12" key="1">
    <citation type="journal article" date="2015" name="Proc. Natl. Acad. Sci. U.S.A.">
        <title>Genome sequence of the Asian Tiger mosquito, Aedes albopictus, reveals insights into its biology, genetics, and evolution.</title>
        <authorList>
            <person name="Chen X.G."/>
            <person name="Jiang X."/>
            <person name="Gu J."/>
            <person name="Xu M."/>
            <person name="Wu Y."/>
            <person name="Deng Y."/>
            <person name="Zhang C."/>
            <person name="Bonizzoni M."/>
            <person name="Dermauw W."/>
            <person name="Vontas J."/>
            <person name="Armbruster P."/>
            <person name="Huang X."/>
            <person name="Yang Y."/>
            <person name="Zhang H."/>
            <person name="He W."/>
            <person name="Peng H."/>
            <person name="Liu Y."/>
            <person name="Wu K."/>
            <person name="Chen J."/>
            <person name="Lirakis M."/>
            <person name="Topalis P."/>
            <person name="Van Leeuwen T."/>
            <person name="Hall A.B."/>
            <person name="Jiang X."/>
            <person name="Thorpe C."/>
            <person name="Mueller R.L."/>
            <person name="Sun C."/>
            <person name="Waterhouse R.M."/>
            <person name="Yan G."/>
            <person name="Tu Z.J."/>
            <person name="Fang X."/>
            <person name="James A.A."/>
        </authorList>
    </citation>
    <scope>NUCLEOTIDE SEQUENCE [LARGE SCALE GENOMIC DNA]</scope>
    <source>
        <strain evidence="12">Foshan</strain>
    </source>
</reference>
<dbReference type="Pfam" id="PF00089">
    <property type="entry name" value="Trypsin"/>
    <property type="match status" value="1"/>
</dbReference>
<dbReference type="PANTHER" id="PTHR24256">
    <property type="entry name" value="TRYPTASE-RELATED"/>
    <property type="match status" value="1"/>
</dbReference>
<comment type="subcellular location">
    <subcellularLocation>
        <location evidence="9">Secreted</location>
    </subcellularLocation>
</comment>
<dbReference type="InterPro" id="IPR001314">
    <property type="entry name" value="Peptidase_S1A"/>
</dbReference>
<dbReference type="PROSITE" id="PS00135">
    <property type="entry name" value="TRYPSIN_SER"/>
    <property type="match status" value="1"/>
</dbReference>
<dbReference type="PRINTS" id="PR00722">
    <property type="entry name" value="CHYMOTRYPSIN"/>
</dbReference>
<accession>A0ABM1YIR1</accession>
<dbReference type="SUPFAM" id="SSF50494">
    <property type="entry name" value="Trypsin-like serine proteases"/>
    <property type="match status" value="1"/>
</dbReference>